<protein>
    <submittedName>
        <fullName evidence="1">Uncharacterized protein</fullName>
    </submittedName>
</protein>
<evidence type="ECO:0000313" key="1">
    <source>
        <dbReference type="EMBL" id="GBP30220.1"/>
    </source>
</evidence>
<dbReference type="OrthoDB" id="411871at2759"/>
<dbReference type="Gene3D" id="3.60.10.10">
    <property type="entry name" value="Endonuclease/exonuclease/phosphatase"/>
    <property type="match status" value="1"/>
</dbReference>
<dbReference type="Proteomes" id="UP000299102">
    <property type="component" value="Unassembled WGS sequence"/>
</dbReference>
<gene>
    <name evidence="1" type="ORF">EVAR_94528_1</name>
</gene>
<organism evidence="1 2">
    <name type="scientific">Eumeta variegata</name>
    <name type="common">Bagworm moth</name>
    <name type="synonym">Eumeta japonica</name>
    <dbReference type="NCBI Taxonomy" id="151549"/>
    <lineage>
        <taxon>Eukaryota</taxon>
        <taxon>Metazoa</taxon>
        <taxon>Ecdysozoa</taxon>
        <taxon>Arthropoda</taxon>
        <taxon>Hexapoda</taxon>
        <taxon>Insecta</taxon>
        <taxon>Pterygota</taxon>
        <taxon>Neoptera</taxon>
        <taxon>Endopterygota</taxon>
        <taxon>Lepidoptera</taxon>
        <taxon>Glossata</taxon>
        <taxon>Ditrysia</taxon>
        <taxon>Tineoidea</taxon>
        <taxon>Psychidae</taxon>
        <taxon>Oiketicinae</taxon>
        <taxon>Eumeta</taxon>
    </lineage>
</organism>
<evidence type="ECO:0000313" key="2">
    <source>
        <dbReference type="Proteomes" id="UP000299102"/>
    </source>
</evidence>
<keyword evidence="2" id="KW-1185">Reference proteome</keyword>
<dbReference type="AlphaFoldDB" id="A0A4C1UVF3"/>
<accession>A0A4C1UVF3</accession>
<proteinExistence type="predicted"/>
<dbReference type="SUPFAM" id="SSF56219">
    <property type="entry name" value="DNase I-like"/>
    <property type="match status" value="1"/>
</dbReference>
<comment type="caution">
    <text evidence="1">The sequence shown here is derived from an EMBL/GenBank/DDBJ whole genome shotgun (WGS) entry which is preliminary data.</text>
</comment>
<name>A0A4C1UVF3_EUMVA</name>
<dbReference type="EMBL" id="BGZK01000230">
    <property type="protein sequence ID" value="GBP30220.1"/>
    <property type="molecule type" value="Genomic_DNA"/>
</dbReference>
<reference evidence="1 2" key="1">
    <citation type="journal article" date="2019" name="Commun. Biol.">
        <title>The bagworm genome reveals a unique fibroin gene that provides high tensile strength.</title>
        <authorList>
            <person name="Kono N."/>
            <person name="Nakamura H."/>
            <person name="Ohtoshi R."/>
            <person name="Tomita M."/>
            <person name="Numata K."/>
            <person name="Arakawa K."/>
        </authorList>
    </citation>
    <scope>NUCLEOTIDE SEQUENCE [LARGE SCALE GENOMIC DNA]</scope>
</reference>
<dbReference type="InterPro" id="IPR036691">
    <property type="entry name" value="Endo/exonu/phosph_ase_sf"/>
</dbReference>
<sequence length="197" mass="21809">MRGPSKIRLYGSVKGDVSLAAGFLAAIDRTLMAVGRAAETEKPNINVALVQEPYIRNTGSEHDDAHGIDSCDFLDFEGLQVLNVGNTPKFEVYRGYRFLKGIVDVTACRTALDKAEGGQVVRDVIFSDHKAVAFSLWIERRRSPRPLSGTRVYNSIMTRWSEFETAMDVALSSDRRDGEISGLVRSTRRGCGDLHQV</sequence>